<dbReference type="Pfam" id="PF00171">
    <property type="entry name" value="Aldedh"/>
    <property type="match status" value="1"/>
</dbReference>
<dbReference type="UniPathway" id="UPA00098">
    <property type="reaction ID" value="UER00360"/>
</dbReference>
<dbReference type="RefSeq" id="WP_122628805.1">
    <property type="nucleotide sequence ID" value="NZ_UPPP01000082.1"/>
</dbReference>
<dbReference type="Proteomes" id="UP000277811">
    <property type="component" value="Unassembled WGS sequence"/>
</dbReference>
<comment type="subcellular location">
    <subcellularLocation>
        <location evidence="7">Cytoplasm</location>
    </subcellularLocation>
</comment>
<sequence length="417" mass="45058">MDCVSEVKEKGLRAKQAARKLATASAQVKNQALLHMADALEQERATILDGNRQDMENGKANGLSKALLDRLLLDETRIHNMAEGLRQIVSLADPIGEGLEIIRRPNGLEISKVRVPLGVIGMIYEARPNVTVDAAGLCLKSGNAVVLRGGSEAIHSNRAIAKIIAEAAVAAGIPQGSIQLIETTDRQAVNAMLSLNEFFDVIIPRGGAGLIKTVVANSSVPVIETGTGVCHIFVDETADLVMAENIAFNAKVSRPGVCNAMETLLVHRAIAGRFLPAMLEKYHHAGVELRGCPETRSFHPAVKMAAEEDWSCEYLDLILAVKVVDSLDEALEHIDCYGTKHSEAIVTNDYHNARRFQQEVDAAAVYVNASTRFTDGYEFGFGAEIGISTQKLHARGPMGLRELTSIKYMVAGNGQIR</sequence>
<dbReference type="FunFam" id="3.40.309.10:FF:000006">
    <property type="entry name" value="Gamma-glutamyl phosphate reductase"/>
    <property type="match status" value="1"/>
</dbReference>
<keyword evidence="10" id="KW-1185">Reference proteome</keyword>
<dbReference type="InterPro" id="IPR016163">
    <property type="entry name" value="Ald_DH_C"/>
</dbReference>
<protein>
    <recommendedName>
        <fullName evidence="7">Gamma-glutamyl phosphate reductase</fullName>
        <shortName evidence="7">GPR</shortName>
        <ecNumber evidence="7">1.2.1.41</ecNumber>
    </recommendedName>
    <alternativeName>
        <fullName evidence="7">Glutamate-5-semialdehyde dehydrogenase</fullName>
    </alternativeName>
    <alternativeName>
        <fullName evidence="7">Glutamyl-gamma-semialdehyde dehydrogenase</fullName>
        <shortName evidence="7">GSA dehydrogenase</shortName>
    </alternativeName>
</protein>
<dbReference type="OrthoDB" id="9809970at2"/>
<dbReference type="InterPro" id="IPR015590">
    <property type="entry name" value="Aldehyde_DH_dom"/>
</dbReference>
<dbReference type="NCBIfam" id="NF001221">
    <property type="entry name" value="PRK00197.1"/>
    <property type="match status" value="1"/>
</dbReference>
<dbReference type="EMBL" id="UPPP01000082">
    <property type="protein sequence ID" value="VBB07882.1"/>
    <property type="molecule type" value="Genomic_DNA"/>
</dbReference>
<dbReference type="GO" id="GO:0004350">
    <property type="term" value="F:glutamate-5-semialdehyde dehydrogenase activity"/>
    <property type="evidence" value="ECO:0007669"/>
    <property type="project" value="UniProtKB-UniRule"/>
</dbReference>
<keyword evidence="7" id="KW-0963">Cytoplasm</keyword>
<dbReference type="SUPFAM" id="SSF53720">
    <property type="entry name" value="ALDH-like"/>
    <property type="match status" value="1"/>
</dbReference>
<keyword evidence="4 7" id="KW-0521">NADP</keyword>
<keyword evidence="5 7" id="KW-0560">Oxidoreductase</keyword>
<dbReference type="InterPro" id="IPR016161">
    <property type="entry name" value="Ald_DH/histidinol_DH"/>
</dbReference>
<evidence type="ECO:0000256" key="1">
    <source>
        <dbReference type="ARBA" id="ARBA00004985"/>
    </source>
</evidence>
<comment type="pathway">
    <text evidence="1 7">Amino-acid biosynthesis; L-proline biosynthesis; L-glutamate 5-semialdehyde from L-glutamate: step 2/2.</text>
</comment>
<dbReference type="Gene3D" id="3.40.309.10">
    <property type="entry name" value="Aldehyde Dehydrogenase, Chain A, domain 2"/>
    <property type="match status" value="1"/>
</dbReference>
<dbReference type="GO" id="GO:0005737">
    <property type="term" value="C:cytoplasm"/>
    <property type="evidence" value="ECO:0007669"/>
    <property type="project" value="UniProtKB-SubCell"/>
</dbReference>
<feature type="domain" description="Aldehyde dehydrogenase" evidence="8">
    <location>
        <begin position="12"/>
        <end position="284"/>
    </location>
</feature>
<accession>A0A498RCC2</accession>
<keyword evidence="3 7" id="KW-0641">Proline biosynthesis</keyword>
<evidence type="ECO:0000256" key="3">
    <source>
        <dbReference type="ARBA" id="ARBA00022650"/>
    </source>
</evidence>
<dbReference type="InterPro" id="IPR016162">
    <property type="entry name" value="Ald_DH_N"/>
</dbReference>
<dbReference type="InterPro" id="IPR000965">
    <property type="entry name" value="GPR_dom"/>
</dbReference>
<dbReference type="InterPro" id="IPR012134">
    <property type="entry name" value="Glu-5-SA_DH"/>
</dbReference>
<gene>
    <name evidence="7" type="primary">proA</name>
    <name evidence="9" type="ORF">LUCI_3147</name>
</gene>
<reference evidence="9 10" key="1">
    <citation type="submission" date="2018-06" db="EMBL/GenBank/DDBJ databases">
        <authorList>
            <person name="Strepis N."/>
        </authorList>
    </citation>
    <scope>NUCLEOTIDE SEQUENCE [LARGE SCALE GENOMIC DNA]</scope>
    <source>
        <strain evidence="9">LUCI</strain>
    </source>
</reference>
<dbReference type="PANTHER" id="PTHR11063">
    <property type="entry name" value="GLUTAMATE SEMIALDEHYDE DEHYDROGENASE"/>
    <property type="match status" value="1"/>
</dbReference>
<dbReference type="NCBIfam" id="TIGR00407">
    <property type="entry name" value="proA"/>
    <property type="match status" value="1"/>
</dbReference>
<evidence type="ECO:0000259" key="8">
    <source>
        <dbReference type="Pfam" id="PF00171"/>
    </source>
</evidence>
<evidence type="ECO:0000256" key="2">
    <source>
        <dbReference type="ARBA" id="ARBA00022605"/>
    </source>
</evidence>
<dbReference type="AlphaFoldDB" id="A0A498RCC2"/>
<dbReference type="HAMAP" id="MF_00412">
    <property type="entry name" value="ProA"/>
    <property type="match status" value="1"/>
</dbReference>
<dbReference type="EC" id="1.2.1.41" evidence="7"/>
<dbReference type="GO" id="GO:0050661">
    <property type="term" value="F:NADP binding"/>
    <property type="evidence" value="ECO:0007669"/>
    <property type="project" value="InterPro"/>
</dbReference>
<comment type="function">
    <text evidence="7">Catalyzes the NADPH-dependent reduction of L-glutamate 5-phosphate into L-glutamate 5-semialdehyde and phosphate. The product spontaneously undergoes cyclization to form 1-pyrroline-5-carboxylate.</text>
</comment>
<evidence type="ECO:0000256" key="6">
    <source>
        <dbReference type="ARBA" id="ARBA00049024"/>
    </source>
</evidence>
<comment type="catalytic activity">
    <reaction evidence="6 7">
        <text>L-glutamate 5-semialdehyde + phosphate + NADP(+) = L-glutamyl 5-phosphate + NADPH + H(+)</text>
        <dbReference type="Rhea" id="RHEA:19541"/>
        <dbReference type="ChEBI" id="CHEBI:15378"/>
        <dbReference type="ChEBI" id="CHEBI:43474"/>
        <dbReference type="ChEBI" id="CHEBI:57783"/>
        <dbReference type="ChEBI" id="CHEBI:58066"/>
        <dbReference type="ChEBI" id="CHEBI:58274"/>
        <dbReference type="ChEBI" id="CHEBI:58349"/>
        <dbReference type="EC" id="1.2.1.41"/>
    </reaction>
</comment>
<evidence type="ECO:0000256" key="5">
    <source>
        <dbReference type="ARBA" id="ARBA00023002"/>
    </source>
</evidence>
<dbReference type="PANTHER" id="PTHR11063:SF8">
    <property type="entry name" value="DELTA-1-PYRROLINE-5-CARBOXYLATE SYNTHASE"/>
    <property type="match status" value="1"/>
</dbReference>
<dbReference type="GO" id="GO:0055129">
    <property type="term" value="P:L-proline biosynthetic process"/>
    <property type="evidence" value="ECO:0007669"/>
    <property type="project" value="UniProtKB-UniRule"/>
</dbReference>
<dbReference type="InterPro" id="IPR020593">
    <property type="entry name" value="G-glutamylP_reductase_CS"/>
</dbReference>
<evidence type="ECO:0000256" key="7">
    <source>
        <dbReference type="HAMAP-Rule" id="MF_00412"/>
    </source>
</evidence>
<keyword evidence="2 7" id="KW-0028">Amino-acid biosynthesis</keyword>
<evidence type="ECO:0000256" key="4">
    <source>
        <dbReference type="ARBA" id="ARBA00022857"/>
    </source>
</evidence>
<proteinExistence type="inferred from homology"/>
<name>A0A498RCC2_9FIRM</name>
<organism evidence="9 10">
    <name type="scientific">Lucifera butyrica</name>
    <dbReference type="NCBI Taxonomy" id="1351585"/>
    <lineage>
        <taxon>Bacteria</taxon>
        <taxon>Bacillati</taxon>
        <taxon>Bacillota</taxon>
        <taxon>Negativicutes</taxon>
        <taxon>Veillonellales</taxon>
        <taxon>Veillonellaceae</taxon>
        <taxon>Lucifera</taxon>
    </lineage>
</organism>
<dbReference type="PROSITE" id="PS01223">
    <property type="entry name" value="PROA"/>
    <property type="match status" value="1"/>
</dbReference>
<comment type="similarity">
    <text evidence="7">Belongs to the gamma-glutamyl phosphate reductase family.</text>
</comment>
<evidence type="ECO:0000313" key="10">
    <source>
        <dbReference type="Proteomes" id="UP000277811"/>
    </source>
</evidence>
<dbReference type="Gene3D" id="3.40.605.10">
    <property type="entry name" value="Aldehyde Dehydrogenase, Chain A, domain 1"/>
    <property type="match status" value="1"/>
</dbReference>
<dbReference type="CDD" id="cd07079">
    <property type="entry name" value="ALDH_F18-19_ProA-GPR"/>
    <property type="match status" value="1"/>
</dbReference>
<dbReference type="PIRSF" id="PIRSF000151">
    <property type="entry name" value="GPR"/>
    <property type="match status" value="1"/>
</dbReference>
<evidence type="ECO:0000313" key="9">
    <source>
        <dbReference type="EMBL" id="VBB07882.1"/>
    </source>
</evidence>